<keyword evidence="3" id="KW-1185">Reference proteome</keyword>
<gene>
    <name evidence="2" type="ORF">LNP07_04815</name>
</gene>
<dbReference type="RefSeq" id="WP_220751189.1">
    <property type="nucleotide sequence ID" value="NZ_BPLL01000009.1"/>
</dbReference>
<protein>
    <submittedName>
        <fullName evidence="2">Uracil-DNA glycosylase family protein</fullName>
    </submittedName>
</protein>
<sequence>MLTKNAFTKFDSIAIWDTPNNCHNYADLTPNQQDELFKTVFQAKVFNEEWLKNIRYDRVIIGQNPGNDGKDIHSNSLLSFHFSTKSNDHRLAATIYQTSFWGGLMTDLTPEFESNSELVNTDSKDVDSTLHHLKHDLHMQDDAVILCLGTKAYDAFKTYRKELSGTYKKQEPVIIGKHLVLKVPHYSGSNNNKNTRLSHAKLLKTMQQFNII</sequence>
<feature type="domain" description="Uracil-DNA glycosylase-like" evidence="1">
    <location>
        <begin position="58"/>
        <end position="195"/>
    </location>
</feature>
<name>A0ABT0I285_9LACO</name>
<reference evidence="2 3" key="1">
    <citation type="submission" date="2021-11" db="EMBL/GenBank/DDBJ databases">
        <title>Comparative genomics of bee honey and flower isolates.</title>
        <authorList>
            <person name="Bechtner J.D."/>
            <person name="Gallus M.K."/>
            <person name="Ehrmann M."/>
        </authorList>
    </citation>
    <scope>NUCLEOTIDE SEQUENCE [LARGE SCALE GENOMIC DNA]</scope>
    <source>
        <strain evidence="2 3">M161</strain>
    </source>
</reference>
<dbReference type="EMBL" id="JAJIAO010000004">
    <property type="protein sequence ID" value="MCK8624834.1"/>
    <property type="molecule type" value="Genomic_DNA"/>
</dbReference>
<evidence type="ECO:0000313" key="3">
    <source>
        <dbReference type="Proteomes" id="UP001522905"/>
    </source>
</evidence>
<accession>A0ABT0I285</accession>
<dbReference type="Pfam" id="PF03167">
    <property type="entry name" value="UDG"/>
    <property type="match status" value="1"/>
</dbReference>
<evidence type="ECO:0000259" key="1">
    <source>
        <dbReference type="Pfam" id="PF03167"/>
    </source>
</evidence>
<dbReference type="InterPro" id="IPR005122">
    <property type="entry name" value="Uracil-DNA_glycosylase-like"/>
</dbReference>
<dbReference type="Proteomes" id="UP001522905">
    <property type="component" value="Unassembled WGS sequence"/>
</dbReference>
<comment type="caution">
    <text evidence="2">The sequence shown here is derived from an EMBL/GenBank/DDBJ whole genome shotgun (WGS) entry which is preliminary data.</text>
</comment>
<evidence type="ECO:0000313" key="2">
    <source>
        <dbReference type="EMBL" id="MCK8624834.1"/>
    </source>
</evidence>
<organism evidence="2 3">
    <name type="scientific">Apilactobacillus xinyiensis</name>
    <dbReference type="NCBI Taxonomy" id="2841032"/>
    <lineage>
        <taxon>Bacteria</taxon>
        <taxon>Bacillati</taxon>
        <taxon>Bacillota</taxon>
        <taxon>Bacilli</taxon>
        <taxon>Lactobacillales</taxon>
        <taxon>Lactobacillaceae</taxon>
        <taxon>Apilactobacillus</taxon>
    </lineage>
</organism>
<proteinExistence type="predicted"/>